<dbReference type="AlphaFoldDB" id="A0A437A6K1"/>
<organism evidence="1 2">
    <name type="scientific">Arthrobotrys flagrans</name>
    <name type="common">Nematode-trapping fungus</name>
    <name type="synonym">Trichothecium flagrans</name>
    <dbReference type="NCBI Taxonomy" id="97331"/>
    <lineage>
        <taxon>Eukaryota</taxon>
        <taxon>Fungi</taxon>
        <taxon>Dikarya</taxon>
        <taxon>Ascomycota</taxon>
        <taxon>Pezizomycotina</taxon>
        <taxon>Orbiliomycetes</taxon>
        <taxon>Orbiliales</taxon>
        <taxon>Orbiliaceae</taxon>
        <taxon>Arthrobotrys</taxon>
    </lineage>
</organism>
<dbReference type="RefSeq" id="XP_067492221.1">
    <property type="nucleotide sequence ID" value="XM_067634121.1"/>
</dbReference>
<evidence type="ECO:0000313" key="1">
    <source>
        <dbReference type="EMBL" id="RVD86677.1"/>
    </source>
</evidence>
<dbReference type="Proteomes" id="UP000283090">
    <property type="component" value="Unassembled WGS sequence"/>
</dbReference>
<dbReference type="GeneID" id="93587251"/>
<gene>
    <name evidence="1" type="ORF">DFL_004940</name>
</gene>
<sequence length="138" mass="15098">MKPNENYLIDACLRVDAAESNSIMVTQLQGGPLNATLSKSPRGSWAPWASPDRYLKNPVQSGFHSVISNPTSPPAKPTQGLTYTPTYQHTYQRTKCLSLGLPGFPTTRQSKFTPQSLPVVLSFPSNPILLELQISAQN</sequence>
<protein>
    <submittedName>
        <fullName evidence="1">Uncharacterized protein</fullName>
    </submittedName>
</protein>
<name>A0A437A6K1_ARTFL</name>
<dbReference type="VEuPathDB" id="FungiDB:DFL_004940"/>
<comment type="caution">
    <text evidence="1">The sequence shown here is derived from an EMBL/GenBank/DDBJ whole genome shotgun (WGS) entry which is preliminary data.</text>
</comment>
<dbReference type="EMBL" id="SAEB01000006">
    <property type="protein sequence ID" value="RVD86677.1"/>
    <property type="molecule type" value="Genomic_DNA"/>
</dbReference>
<keyword evidence="2" id="KW-1185">Reference proteome</keyword>
<accession>A0A437A6K1</accession>
<evidence type="ECO:0000313" key="2">
    <source>
        <dbReference type="Proteomes" id="UP000283090"/>
    </source>
</evidence>
<reference evidence="1 2" key="1">
    <citation type="submission" date="2019-01" db="EMBL/GenBank/DDBJ databases">
        <title>Intercellular communication is required for trap formation in the nematode-trapping fungus Duddingtonia flagrans.</title>
        <authorList>
            <person name="Youssar L."/>
            <person name="Wernet V."/>
            <person name="Hensel N."/>
            <person name="Hildebrandt H.-G."/>
            <person name="Fischer R."/>
        </authorList>
    </citation>
    <scope>NUCLEOTIDE SEQUENCE [LARGE SCALE GENOMIC DNA]</scope>
    <source>
        <strain evidence="1 2">CBS H-5679</strain>
    </source>
</reference>
<proteinExistence type="predicted"/>